<keyword evidence="4" id="KW-0238">DNA-binding</keyword>
<evidence type="ECO:0000259" key="7">
    <source>
        <dbReference type="Pfam" id="PF08281"/>
    </source>
</evidence>
<dbReference type="InterPro" id="IPR013324">
    <property type="entry name" value="RNA_pol_sigma_r3/r4-like"/>
</dbReference>
<evidence type="ECO:0000256" key="3">
    <source>
        <dbReference type="ARBA" id="ARBA00023082"/>
    </source>
</evidence>
<dbReference type="GO" id="GO:0006352">
    <property type="term" value="P:DNA-templated transcription initiation"/>
    <property type="evidence" value="ECO:0007669"/>
    <property type="project" value="InterPro"/>
</dbReference>
<dbReference type="SUPFAM" id="SSF88946">
    <property type="entry name" value="Sigma2 domain of RNA polymerase sigma factors"/>
    <property type="match status" value="1"/>
</dbReference>
<evidence type="ECO:0000256" key="4">
    <source>
        <dbReference type="ARBA" id="ARBA00023125"/>
    </source>
</evidence>
<keyword evidence="2" id="KW-0805">Transcription regulation</keyword>
<dbReference type="Pfam" id="PF04542">
    <property type="entry name" value="Sigma70_r2"/>
    <property type="match status" value="1"/>
</dbReference>
<dbReference type="InterPro" id="IPR013325">
    <property type="entry name" value="RNA_pol_sigma_r2"/>
</dbReference>
<dbReference type="PANTHER" id="PTHR43133">
    <property type="entry name" value="RNA POLYMERASE ECF-TYPE SIGMA FACTO"/>
    <property type="match status" value="1"/>
</dbReference>
<accession>A0A2S1R3S0</accession>
<dbReference type="InterPro" id="IPR039425">
    <property type="entry name" value="RNA_pol_sigma-70-like"/>
</dbReference>
<gene>
    <name evidence="8" type="ORF">A6035_00480</name>
</gene>
<dbReference type="Gene3D" id="1.10.10.10">
    <property type="entry name" value="Winged helix-like DNA-binding domain superfamily/Winged helix DNA-binding domain"/>
    <property type="match status" value="1"/>
</dbReference>
<proteinExistence type="inferred from homology"/>
<dbReference type="Gene3D" id="1.10.1740.10">
    <property type="match status" value="1"/>
</dbReference>
<evidence type="ECO:0000313" key="8">
    <source>
        <dbReference type="EMBL" id="AWH90905.1"/>
    </source>
</evidence>
<keyword evidence="5" id="KW-0804">Transcription</keyword>
<evidence type="ECO:0000256" key="5">
    <source>
        <dbReference type="ARBA" id="ARBA00023163"/>
    </source>
</evidence>
<dbReference type="InterPro" id="IPR036388">
    <property type="entry name" value="WH-like_DNA-bd_sf"/>
</dbReference>
<dbReference type="PANTHER" id="PTHR43133:SF8">
    <property type="entry name" value="RNA POLYMERASE SIGMA FACTOR HI_1459-RELATED"/>
    <property type="match status" value="1"/>
</dbReference>
<dbReference type="RefSeq" id="WP_108846170.1">
    <property type="nucleotide sequence ID" value="NZ_CP015449.1"/>
</dbReference>
<name>A0A2S1R3S0_9ACTN</name>
<evidence type="ECO:0000259" key="6">
    <source>
        <dbReference type="Pfam" id="PF04542"/>
    </source>
</evidence>
<evidence type="ECO:0000313" key="9">
    <source>
        <dbReference type="Proteomes" id="UP000244928"/>
    </source>
</evidence>
<keyword evidence="9" id="KW-1185">Reference proteome</keyword>
<dbReference type="InterPro" id="IPR007627">
    <property type="entry name" value="RNA_pol_sigma70_r2"/>
</dbReference>
<protein>
    <submittedName>
        <fullName evidence="8">RNA polymerase subunit sigma-24</fullName>
    </submittedName>
</protein>
<comment type="similarity">
    <text evidence="1">Belongs to the sigma-70 factor family. ECF subfamily.</text>
</comment>
<dbReference type="NCBIfam" id="TIGR02937">
    <property type="entry name" value="sigma70-ECF"/>
    <property type="match status" value="1"/>
</dbReference>
<dbReference type="KEGG" id="dlu:A6035_00480"/>
<organism evidence="8 9">
    <name type="scientific">Dietzia lutea</name>
    <dbReference type="NCBI Taxonomy" id="546160"/>
    <lineage>
        <taxon>Bacteria</taxon>
        <taxon>Bacillati</taxon>
        <taxon>Actinomycetota</taxon>
        <taxon>Actinomycetes</taxon>
        <taxon>Mycobacteriales</taxon>
        <taxon>Dietziaceae</taxon>
        <taxon>Dietzia</taxon>
    </lineage>
</organism>
<evidence type="ECO:0000256" key="1">
    <source>
        <dbReference type="ARBA" id="ARBA00010641"/>
    </source>
</evidence>
<dbReference type="InterPro" id="IPR013249">
    <property type="entry name" value="RNA_pol_sigma70_r4_t2"/>
</dbReference>
<sequence>MRAAFDAAVDRHGATVLRICRAVLGPGPDADDAWSETFLSALRAWPELPEDTDVEAWLVRVAHRRAVDVVRRASRAAVPTGAADDIAVLDARAPGPGGVRAGGSGGAPGVDDDEVDPRIWDAVAALPTRQRLCVAYRYLGGLRYAEIAELTGGTEAAARRAAADGIAALRGTLIQTQIQTQTRAQSQSPPQSQEVAP</sequence>
<dbReference type="GO" id="GO:0016987">
    <property type="term" value="F:sigma factor activity"/>
    <property type="evidence" value="ECO:0007669"/>
    <property type="project" value="UniProtKB-KW"/>
</dbReference>
<feature type="domain" description="RNA polymerase sigma factor 70 region 4 type 2" evidence="7">
    <location>
        <begin position="119"/>
        <end position="165"/>
    </location>
</feature>
<dbReference type="Pfam" id="PF08281">
    <property type="entry name" value="Sigma70_r4_2"/>
    <property type="match status" value="1"/>
</dbReference>
<keyword evidence="3" id="KW-0731">Sigma factor</keyword>
<dbReference type="InterPro" id="IPR014284">
    <property type="entry name" value="RNA_pol_sigma-70_dom"/>
</dbReference>
<dbReference type="AlphaFoldDB" id="A0A2S1R3S0"/>
<reference evidence="8 9" key="1">
    <citation type="submission" date="2016-04" db="EMBL/GenBank/DDBJ databases">
        <title>Complete genome sequence of Dietzia lutea YIM 80766T, a strain isolated from desert soil in Egypt.</title>
        <authorList>
            <person name="Zhao J."/>
            <person name="Hu B."/>
            <person name="Geng S."/>
            <person name="Nie Y."/>
            <person name="Tang Y."/>
        </authorList>
    </citation>
    <scope>NUCLEOTIDE SEQUENCE [LARGE SCALE GENOMIC DNA]</scope>
    <source>
        <strain evidence="8 9">YIM 80766</strain>
    </source>
</reference>
<dbReference type="Proteomes" id="UP000244928">
    <property type="component" value="Chromosome"/>
</dbReference>
<dbReference type="GO" id="GO:0003677">
    <property type="term" value="F:DNA binding"/>
    <property type="evidence" value="ECO:0007669"/>
    <property type="project" value="UniProtKB-KW"/>
</dbReference>
<feature type="domain" description="RNA polymerase sigma-70 region 2" evidence="6">
    <location>
        <begin position="9"/>
        <end position="75"/>
    </location>
</feature>
<dbReference type="SUPFAM" id="SSF88659">
    <property type="entry name" value="Sigma3 and sigma4 domains of RNA polymerase sigma factors"/>
    <property type="match status" value="1"/>
</dbReference>
<evidence type="ECO:0000256" key="2">
    <source>
        <dbReference type="ARBA" id="ARBA00023015"/>
    </source>
</evidence>
<dbReference type="EMBL" id="CP015449">
    <property type="protein sequence ID" value="AWH90905.1"/>
    <property type="molecule type" value="Genomic_DNA"/>
</dbReference>